<dbReference type="Pfam" id="PF02423">
    <property type="entry name" value="OCD_Mu_crystall"/>
    <property type="match status" value="1"/>
</dbReference>
<keyword evidence="2" id="KW-1185">Reference proteome</keyword>
<proteinExistence type="predicted"/>
<name>A0ABQ2XYR5_9BURK</name>
<protein>
    <submittedName>
        <fullName evidence="1">Ornithine cyclodeaminase</fullName>
    </submittedName>
</protein>
<dbReference type="Gene3D" id="3.30.1780.10">
    <property type="entry name" value="ornithine cyclodeaminase, domain 1"/>
    <property type="match status" value="1"/>
</dbReference>
<dbReference type="PANTHER" id="PTHR13812:SF19">
    <property type="entry name" value="KETIMINE REDUCTASE MU-CRYSTALLIN"/>
    <property type="match status" value="1"/>
</dbReference>
<sequence>MQVISAEQVHQSLNFPVLIAALDRAFAGTFHMPARQVFPLTEQEDNHDAFAVLPSWNDEVIGVKAFTYFPDNGAQQLPTLFSKILLFKRDHGEPLAMVDGTSVTYWRTAAVSALAAQKLARPDASRLLLLGTGNLALPLLRAHASVRQLTEIQVWGRDVKKAEAVVAAFRAEHPALQITAVSDLRAAVRSAEIIVAATGSAEPLVLGEDVQAGCHVDLLGNHSPDRRECDTELVVKSCVFVDYTPNVVREAGELLIPRDEGRFSMEEIFADLAACCRGVAGRRFTEQITLFKSVGTALADLVTAHLVQRQLSVPENRAEQS</sequence>
<dbReference type="RefSeq" id="WP_189357122.1">
    <property type="nucleotide sequence ID" value="NZ_BMYU01000004.1"/>
</dbReference>
<dbReference type="InterPro" id="IPR036291">
    <property type="entry name" value="NAD(P)-bd_dom_sf"/>
</dbReference>
<comment type="caution">
    <text evidence="1">The sequence shown here is derived from an EMBL/GenBank/DDBJ whole genome shotgun (WGS) entry which is preliminary data.</text>
</comment>
<gene>
    <name evidence="1" type="ORF">GCM10010946_20930</name>
</gene>
<dbReference type="SUPFAM" id="SSF51735">
    <property type="entry name" value="NAD(P)-binding Rossmann-fold domains"/>
    <property type="match status" value="1"/>
</dbReference>
<evidence type="ECO:0000313" key="1">
    <source>
        <dbReference type="EMBL" id="GGX42195.1"/>
    </source>
</evidence>
<dbReference type="Proteomes" id="UP000653343">
    <property type="component" value="Unassembled WGS sequence"/>
</dbReference>
<dbReference type="InterPro" id="IPR003462">
    <property type="entry name" value="ODC_Mu_crystall"/>
</dbReference>
<dbReference type="NCBIfam" id="NF004793">
    <property type="entry name" value="PRK06141.1"/>
    <property type="match status" value="1"/>
</dbReference>
<evidence type="ECO:0000313" key="2">
    <source>
        <dbReference type="Proteomes" id="UP000653343"/>
    </source>
</evidence>
<dbReference type="PANTHER" id="PTHR13812">
    <property type="entry name" value="KETIMINE REDUCTASE MU-CRYSTALLIN"/>
    <property type="match status" value="1"/>
</dbReference>
<dbReference type="EMBL" id="BMYU01000004">
    <property type="protein sequence ID" value="GGX42195.1"/>
    <property type="molecule type" value="Genomic_DNA"/>
</dbReference>
<accession>A0ABQ2XYR5</accession>
<dbReference type="Gene3D" id="3.40.50.720">
    <property type="entry name" value="NAD(P)-binding Rossmann-like Domain"/>
    <property type="match status" value="1"/>
</dbReference>
<dbReference type="InterPro" id="IPR023401">
    <property type="entry name" value="ODC_N"/>
</dbReference>
<organism evidence="1 2">
    <name type="scientific">Undibacterium squillarum</name>
    <dbReference type="NCBI Taxonomy" id="1131567"/>
    <lineage>
        <taxon>Bacteria</taxon>
        <taxon>Pseudomonadati</taxon>
        <taxon>Pseudomonadota</taxon>
        <taxon>Betaproteobacteria</taxon>
        <taxon>Burkholderiales</taxon>
        <taxon>Oxalobacteraceae</taxon>
        <taxon>Undibacterium</taxon>
    </lineage>
</organism>
<reference evidence="2" key="1">
    <citation type="journal article" date="2019" name="Int. J. Syst. Evol. Microbiol.">
        <title>The Global Catalogue of Microorganisms (GCM) 10K type strain sequencing project: providing services to taxonomists for standard genome sequencing and annotation.</title>
        <authorList>
            <consortium name="The Broad Institute Genomics Platform"/>
            <consortium name="The Broad Institute Genome Sequencing Center for Infectious Disease"/>
            <person name="Wu L."/>
            <person name="Ma J."/>
        </authorList>
    </citation>
    <scope>NUCLEOTIDE SEQUENCE [LARGE SCALE GENOMIC DNA]</scope>
    <source>
        <strain evidence="2">KCTC 23917</strain>
    </source>
</reference>
<dbReference type="PIRSF" id="PIRSF001439">
    <property type="entry name" value="CryM"/>
    <property type="match status" value="1"/>
</dbReference>